<accession>A0A1J5S058</accession>
<dbReference type="PIRSF" id="PIRSF006170">
    <property type="entry name" value="YfgM"/>
    <property type="match status" value="1"/>
</dbReference>
<evidence type="ECO:0000256" key="6">
    <source>
        <dbReference type="ARBA" id="ARBA00023186"/>
    </source>
</evidence>
<feature type="transmembrane region" description="Helical" evidence="9">
    <location>
        <begin position="25"/>
        <end position="43"/>
    </location>
</feature>
<evidence type="ECO:0000313" key="11">
    <source>
        <dbReference type="EMBL" id="OIR01575.1"/>
    </source>
</evidence>
<keyword evidence="2" id="KW-1003">Cell membrane</keyword>
<comment type="similarity">
    <text evidence="7">Belongs to the YfgM family.</text>
</comment>
<dbReference type="GO" id="GO:0044877">
    <property type="term" value="F:protein-containing complex binding"/>
    <property type="evidence" value="ECO:0007669"/>
    <property type="project" value="InterPro"/>
</dbReference>
<dbReference type="SUPFAM" id="SSF48452">
    <property type="entry name" value="TPR-like"/>
    <property type="match status" value="1"/>
</dbReference>
<protein>
    <recommendedName>
        <fullName evidence="8">Ancillary SecYEG translocon subunit</fullName>
    </recommendedName>
</protein>
<name>A0A1J5S058_9ZZZZ</name>
<evidence type="ECO:0000256" key="4">
    <source>
        <dbReference type="ARBA" id="ARBA00022989"/>
    </source>
</evidence>
<dbReference type="GO" id="GO:0005886">
    <property type="term" value="C:plasma membrane"/>
    <property type="evidence" value="ECO:0007669"/>
    <property type="project" value="UniProtKB-SubCell"/>
</dbReference>
<feature type="domain" description="Ancillary SecYEG translocon subunit/Cell division coordinator CpoB TPR" evidence="10">
    <location>
        <begin position="16"/>
        <end position="209"/>
    </location>
</feature>
<dbReference type="InterPro" id="IPR026039">
    <property type="entry name" value="YfgM"/>
</dbReference>
<gene>
    <name evidence="11" type="ORF">GALL_162860</name>
</gene>
<sequence length="212" mass="23253">MSSLDLQEQEQVEALKAWWKENGKWVIGVLVIGLLGFAGTMYWKSYQAGQAAEAAKLYTEVVKQAASNDAKRIGDAADALVSRYGNSAYAPRAQLLAAQASLQAHDVAHAKVQLQWVIEHANETDLQDTARLKLASVLLDEKKYDEALKLLDAAHPESFTGLYADLRGDVLSAQGKTAEARAAYQLAYDKIDARNTYRNLIQLKMDGLGNAK</sequence>
<reference evidence="11" key="1">
    <citation type="submission" date="2016-10" db="EMBL/GenBank/DDBJ databases">
        <title>Sequence of Gallionella enrichment culture.</title>
        <authorList>
            <person name="Poehlein A."/>
            <person name="Muehling M."/>
            <person name="Daniel R."/>
        </authorList>
    </citation>
    <scope>NUCLEOTIDE SEQUENCE</scope>
</reference>
<keyword evidence="6" id="KW-0143">Chaperone</keyword>
<dbReference type="InterPro" id="IPR011990">
    <property type="entry name" value="TPR-like_helical_dom_sf"/>
</dbReference>
<evidence type="ECO:0000256" key="5">
    <source>
        <dbReference type="ARBA" id="ARBA00023136"/>
    </source>
</evidence>
<keyword evidence="3 9" id="KW-0812">Transmembrane</keyword>
<keyword evidence="4 9" id="KW-1133">Transmembrane helix</keyword>
<dbReference type="Gene3D" id="1.25.40.10">
    <property type="entry name" value="Tetratricopeptide repeat domain"/>
    <property type="match status" value="1"/>
</dbReference>
<dbReference type="Pfam" id="PF09976">
    <property type="entry name" value="TPR_21"/>
    <property type="match status" value="1"/>
</dbReference>
<evidence type="ECO:0000256" key="3">
    <source>
        <dbReference type="ARBA" id="ARBA00022692"/>
    </source>
</evidence>
<dbReference type="AlphaFoldDB" id="A0A1J5S058"/>
<keyword evidence="5 9" id="KW-0472">Membrane</keyword>
<comment type="subcellular location">
    <subcellularLocation>
        <location evidence="1">Cell membrane</location>
        <topology evidence="1">Single-pass type II membrane protein</topology>
    </subcellularLocation>
</comment>
<dbReference type="PANTHER" id="PTHR38035">
    <property type="entry name" value="UPF0070 PROTEIN YFGM"/>
    <property type="match status" value="1"/>
</dbReference>
<comment type="caution">
    <text evidence="11">The sequence shown here is derived from an EMBL/GenBank/DDBJ whole genome shotgun (WGS) entry which is preliminary data.</text>
</comment>
<evidence type="ECO:0000256" key="9">
    <source>
        <dbReference type="SAM" id="Phobius"/>
    </source>
</evidence>
<evidence type="ECO:0000256" key="2">
    <source>
        <dbReference type="ARBA" id="ARBA00022475"/>
    </source>
</evidence>
<proteinExistence type="inferred from homology"/>
<dbReference type="InterPro" id="IPR018704">
    <property type="entry name" value="SecYEG/CpoB_TPR"/>
</dbReference>
<dbReference type="PANTHER" id="PTHR38035:SF1">
    <property type="entry name" value="ANCILLARY SECYEG TRANSLOCON SUBUNIT"/>
    <property type="match status" value="1"/>
</dbReference>
<dbReference type="EMBL" id="MLJW01000082">
    <property type="protein sequence ID" value="OIR01575.1"/>
    <property type="molecule type" value="Genomic_DNA"/>
</dbReference>
<organism evidence="11">
    <name type="scientific">mine drainage metagenome</name>
    <dbReference type="NCBI Taxonomy" id="410659"/>
    <lineage>
        <taxon>unclassified sequences</taxon>
        <taxon>metagenomes</taxon>
        <taxon>ecological metagenomes</taxon>
    </lineage>
</organism>
<evidence type="ECO:0000256" key="8">
    <source>
        <dbReference type="ARBA" id="ARBA00024235"/>
    </source>
</evidence>
<evidence type="ECO:0000256" key="7">
    <source>
        <dbReference type="ARBA" id="ARBA00024197"/>
    </source>
</evidence>
<evidence type="ECO:0000259" key="10">
    <source>
        <dbReference type="Pfam" id="PF09976"/>
    </source>
</evidence>
<evidence type="ECO:0000256" key="1">
    <source>
        <dbReference type="ARBA" id="ARBA00004401"/>
    </source>
</evidence>